<name>A0ABR2GXA9_9EUKA</name>
<sequence length="437" mass="49061">MTKIFKFLSENQSFSPRTWFEQLFGFKESVESVQNNFDVIESNEFNQTKLNPPPLQTKLVSKVNGKSYNAGNFQIRSSDRKSYHLSKSPNKNNGKLNIIHGYGRQSKHYELVDILSMQSIPAFNGATYLAASNFNCLEFVSCYQTASSGVTSYYADPTQGPYAALACGPSIVYRNYFLKHDNVIGQISSEINLLSKTPIPVTHGYAIIHDNKVLTPPKPKTFWGIVKRFILKLFMSEEKLNGLYWTDPKIWQVGVHRNCEVALARGSQGEFCFARAGVFAHHVYAAAFNFASDVVETDLTRKVSTQMLTAEYRATILAAWENSILYPGRPGSNKLSLTLLGGGVFNNPYDIICGAIAENVKLIKESGLQVYVTCYDDRTFRDVMQYLQKAVDETKGIIYDTNDEESCAQLLNVPDEVPPQPKPASLLETIKGFICFW</sequence>
<organism evidence="2 3">
    <name type="scientific">Tritrichomonas musculus</name>
    <dbReference type="NCBI Taxonomy" id="1915356"/>
    <lineage>
        <taxon>Eukaryota</taxon>
        <taxon>Metamonada</taxon>
        <taxon>Parabasalia</taxon>
        <taxon>Tritrichomonadida</taxon>
        <taxon>Tritrichomonadidae</taxon>
        <taxon>Tritrichomonas</taxon>
    </lineage>
</organism>
<dbReference type="EMBL" id="JAPFFF010000669">
    <property type="protein sequence ID" value="KAK8833753.1"/>
    <property type="molecule type" value="Genomic_DNA"/>
</dbReference>
<keyword evidence="3" id="KW-1185">Reference proteome</keyword>
<dbReference type="Proteomes" id="UP001470230">
    <property type="component" value="Unassembled WGS sequence"/>
</dbReference>
<evidence type="ECO:0000313" key="3">
    <source>
        <dbReference type="Proteomes" id="UP001470230"/>
    </source>
</evidence>
<proteinExistence type="predicted"/>
<evidence type="ECO:0000313" key="2">
    <source>
        <dbReference type="EMBL" id="KAK8838266.1"/>
    </source>
</evidence>
<protein>
    <submittedName>
        <fullName evidence="2">Uncharacterized protein</fullName>
    </submittedName>
</protein>
<dbReference type="PANTHER" id="PTHR35609">
    <property type="entry name" value="MACRO DOMAIN-CONTAINING PROTEIN"/>
    <property type="match status" value="1"/>
</dbReference>
<accession>A0ABR2GXA9</accession>
<evidence type="ECO:0000313" key="1">
    <source>
        <dbReference type="EMBL" id="KAK8833753.1"/>
    </source>
</evidence>
<dbReference type="PANTHER" id="PTHR35609:SF1">
    <property type="entry name" value="MACRO DOMAIN-CONTAINING PROTEIN"/>
    <property type="match status" value="1"/>
</dbReference>
<dbReference type="EMBL" id="JAPFFF010000056">
    <property type="protein sequence ID" value="KAK8838266.1"/>
    <property type="molecule type" value="Genomic_DNA"/>
</dbReference>
<gene>
    <name evidence="2" type="ORF">M9Y10_035687</name>
    <name evidence="1" type="ORF">M9Y10_040509</name>
</gene>
<reference evidence="2 3" key="1">
    <citation type="submission" date="2024-04" db="EMBL/GenBank/DDBJ databases">
        <title>Tritrichomonas musculus Genome.</title>
        <authorList>
            <person name="Alves-Ferreira E."/>
            <person name="Grigg M."/>
            <person name="Lorenzi H."/>
            <person name="Galac M."/>
        </authorList>
    </citation>
    <scope>NUCLEOTIDE SEQUENCE [LARGE SCALE GENOMIC DNA]</scope>
    <source>
        <strain evidence="2 3">EAF2021</strain>
    </source>
</reference>
<comment type="caution">
    <text evidence="2">The sequence shown here is derived from an EMBL/GenBank/DDBJ whole genome shotgun (WGS) entry which is preliminary data.</text>
</comment>